<dbReference type="Gene3D" id="3.10.450.240">
    <property type="match status" value="1"/>
</dbReference>
<dbReference type="InterPro" id="IPR007379">
    <property type="entry name" value="Tim44-like_dom"/>
</dbReference>
<keyword evidence="4" id="KW-1185">Reference proteome</keyword>
<proteinExistence type="predicted"/>
<organism evidence="3 4">
    <name type="scientific">Alcanivorax sediminis</name>
    <dbReference type="NCBI Taxonomy" id="2663008"/>
    <lineage>
        <taxon>Bacteria</taxon>
        <taxon>Pseudomonadati</taxon>
        <taxon>Pseudomonadota</taxon>
        <taxon>Gammaproteobacteria</taxon>
        <taxon>Oceanospirillales</taxon>
        <taxon>Alcanivoracaceae</taxon>
        <taxon>Alcanivorax</taxon>
    </lineage>
</organism>
<dbReference type="Pfam" id="PF04280">
    <property type="entry name" value="Tim44"/>
    <property type="match status" value="1"/>
</dbReference>
<accession>A0A6N7LWT1</accession>
<comment type="caution">
    <text evidence="3">The sequence shown here is derived from an EMBL/GenBank/DDBJ whole genome shotgun (WGS) entry which is preliminary data.</text>
</comment>
<evidence type="ECO:0000256" key="1">
    <source>
        <dbReference type="SAM" id="Phobius"/>
    </source>
</evidence>
<keyword evidence="1" id="KW-0472">Membrane</keyword>
<evidence type="ECO:0000259" key="2">
    <source>
        <dbReference type="SMART" id="SM00978"/>
    </source>
</evidence>
<dbReference type="InterPro" id="IPR032710">
    <property type="entry name" value="NTF2-like_dom_sf"/>
</dbReference>
<dbReference type="EMBL" id="WIRE01000001">
    <property type="protein sequence ID" value="MQX52580.1"/>
    <property type="molecule type" value="Genomic_DNA"/>
</dbReference>
<dbReference type="SUPFAM" id="SSF54427">
    <property type="entry name" value="NTF2-like"/>
    <property type="match status" value="1"/>
</dbReference>
<dbReference type="AlphaFoldDB" id="A0A6N7LWT1"/>
<sequence length="244" mass="27977">MTGWNQRGLMLATILWLACEPALAGPGGTIAKAAFETFWGRVALGALTIIFLPLILMVLVREKLAERRTRKDLRFMTERDPRFDWLTIQQRAKDCFHRVHSGWEKEDLTLVSDWMTTWYWQNQQQVFLDKWKREGLVNVCNVKRMGKIRPLLFVHRNLGHEHEGSLLVISMTAHMQDYLAKRVGGQVVEGSKRYKEVETVWSFTMDGGDWKVSDIEEGGVSLAYAKLIGELPPIETTLNSDLSA</sequence>
<protein>
    <submittedName>
        <fullName evidence="3">Tim44 domain-containing protein</fullName>
    </submittedName>
</protein>
<dbReference type="PROSITE" id="PS51257">
    <property type="entry name" value="PROKAR_LIPOPROTEIN"/>
    <property type="match status" value="1"/>
</dbReference>
<keyword evidence="1" id="KW-0812">Transmembrane</keyword>
<keyword evidence="1" id="KW-1133">Transmembrane helix</keyword>
<evidence type="ECO:0000313" key="3">
    <source>
        <dbReference type="EMBL" id="MQX52580.1"/>
    </source>
</evidence>
<dbReference type="SMART" id="SM00978">
    <property type="entry name" value="Tim44"/>
    <property type="match status" value="1"/>
</dbReference>
<gene>
    <name evidence="3" type="ORF">GFN93_04925</name>
</gene>
<name>A0A6N7LWT1_9GAMM</name>
<reference evidence="3 4" key="1">
    <citation type="submission" date="2019-10" db="EMBL/GenBank/DDBJ databases">
        <title>Alcanivorax sp.PA15-N-34 draft genome sequence.</title>
        <authorList>
            <person name="Liao X."/>
            <person name="Shao Z."/>
        </authorList>
    </citation>
    <scope>NUCLEOTIDE SEQUENCE [LARGE SCALE GENOMIC DNA]</scope>
    <source>
        <strain evidence="3 4">PA15-N-34</strain>
    </source>
</reference>
<feature type="domain" description="Tim44-like" evidence="2">
    <location>
        <begin position="69"/>
        <end position="217"/>
    </location>
</feature>
<evidence type="ECO:0000313" key="4">
    <source>
        <dbReference type="Proteomes" id="UP000469421"/>
    </source>
</evidence>
<dbReference type="Proteomes" id="UP000469421">
    <property type="component" value="Unassembled WGS sequence"/>
</dbReference>
<feature type="transmembrane region" description="Helical" evidence="1">
    <location>
        <begin position="40"/>
        <end position="60"/>
    </location>
</feature>